<accession>A0A1F6GVB8</accession>
<dbReference type="GO" id="GO:0051536">
    <property type="term" value="F:iron-sulfur cluster binding"/>
    <property type="evidence" value="ECO:0007669"/>
    <property type="project" value="UniProtKB-KW"/>
</dbReference>
<keyword evidence="2" id="KW-0408">Iron</keyword>
<dbReference type="NCBIfam" id="NF009410">
    <property type="entry name" value="PRK12771.1"/>
    <property type="match status" value="1"/>
</dbReference>
<dbReference type="InterPro" id="IPR028261">
    <property type="entry name" value="DPD_II"/>
</dbReference>
<keyword evidence="3" id="KW-0411">Iron-sulfur</keyword>
<dbReference type="Gene3D" id="3.40.50.720">
    <property type="entry name" value="NAD(P)-binding Rossmann-like Domain"/>
    <property type="match status" value="1"/>
</dbReference>
<evidence type="ECO:0000313" key="6">
    <source>
        <dbReference type="EMBL" id="OGH02077.1"/>
    </source>
</evidence>
<evidence type="ECO:0000256" key="2">
    <source>
        <dbReference type="ARBA" id="ARBA00023004"/>
    </source>
</evidence>
<dbReference type="Gene3D" id="3.30.70.20">
    <property type="match status" value="1"/>
</dbReference>
<feature type="domain" description="4Fe-4S ferredoxin-type" evidence="5">
    <location>
        <begin position="533"/>
        <end position="560"/>
    </location>
</feature>
<gene>
    <name evidence="6" type="ORF">A2557_10565</name>
</gene>
<name>A0A1F6GVB8_9PROT</name>
<dbReference type="GO" id="GO:0016491">
    <property type="term" value="F:oxidoreductase activity"/>
    <property type="evidence" value="ECO:0007669"/>
    <property type="project" value="InterPro"/>
</dbReference>
<dbReference type="InterPro" id="IPR017900">
    <property type="entry name" value="4Fe4S_Fe_S_CS"/>
</dbReference>
<dbReference type="Gene3D" id="3.50.50.60">
    <property type="entry name" value="FAD/NAD(P)-binding domain"/>
    <property type="match status" value="1"/>
</dbReference>
<evidence type="ECO:0000259" key="5">
    <source>
        <dbReference type="PROSITE" id="PS51379"/>
    </source>
</evidence>
<dbReference type="PANTHER" id="PTHR42783:SF3">
    <property type="entry name" value="GLUTAMATE SYNTHASE [NADPH] SMALL CHAIN-RELATED"/>
    <property type="match status" value="1"/>
</dbReference>
<dbReference type="Pfam" id="PF07992">
    <property type="entry name" value="Pyr_redox_2"/>
    <property type="match status" value="1"/>
</dbReference>
<dbReference type="PANTHER" id="PTHR42783">
    <property type="entry name" value="GLUTAMATE SYNTHASE [NADPH] SMALL CHAIN"/>
    <property type="match status" value="1"/>
</dbReference>
<dbReference type="GO" id="GO:0046872">
    <property type="term" value="F:metal ion binding"/>
    <property type="evidence" value="ECO:0007669"/>
    <property type="project" value="UniProtKB-KW"/>
</dbReference>
<protein>
    <recommendedName>
        <fullName evidence="5">4Fe-4S ferredoxin-type domain-containing protein</fullName>
    </recommendedName>
</protein>
<proteinExistence type="predicted"/>
<feature type="region of interest" description="Disordered" evidence="4">
    <location>
        <begin position="13"/>
        <end position="36"/>
    </location>
</feature>
<dbReference type="AlphaFoldDB" id="A0A1F6GVB8"/>
<dbReference type="SUPFAM" id="SSF46548">
    <property type="entry name" value="alpha-helical ferredoxin"/>
    <property type="match status" value="2"/>
</dbReference>
<reference evidence="6 7" key="1">
    <citation type="journal article" date="2016" name="Nat. Commun.">
        <title>Thousands of microbial genomes shed light on interconnected biogeochemical processes in an aquifer system.</title>
        <authorList>
            <person name="Anantharaman K."/>
            <person name="Brown C.T."/>
            <person name="Hug L.A."/>
            <person name="Sharon I."/>
            <person name="Castelle C.J."/>
            <person name="Probst A.J."/>
            <person name="Thomas B.C."/>
            <person name="Singh A."/>
            <person name="Wilkins M.J."/>
            <person name="Karaoz U."/>
            <person name="Brodie E.L."/>
            <person name="Williams K.H."/>
            <person name="Hubbard S.S."/>
            <person name="Banfield J.F."/>
        </authorList>
    </citation>
    <scope>NUCLEOTIDE SEQUENCE [LARGE SCALE GENOMIC DNA]</scope>
</reference>
<dbReference type="InterPro" id="IPR023753">
    <property type="entry name" value="FAD/NAD-binding_dom"/>
</dbReference>
<dbReference type="EMBL" id="MFNF01000026">
    <property type="protein sequence ID" value="OGH02077.1"/>
    <property type="molecule type" value="Genomic_DNA"/>
</dbReference>
<dbReference type="InterPro" id="IPR009051">
    <property type="entry name" value="Helical_ferredxn"/>
</dbReference>
<dbReference type="PRINTS" id="PR00419">
    <property type="entry name" value="ADXRDTASE"/>
</dbReference>
<sequence>MALVLRRIERSVRAQPPGVGKKKQSTKLPQYNTKTPPCTDACPSAEDIRGYLTLIAQADEYGRSPEMAIKMAFEALTDKNPLPATMGRICPHPCESACNRSQKDKAVSINKVEMAIGDFAIEQKLSLVKLAQAPTGKKVVVVGAGPAGLSAAYQMARRGHEVTLLDERAEPGGMLRWGIPAYRLPREVLAAEIQRIFALGVKFSPNTKVGRDVSLKDLKAKYDAVYLAIGAQTGRKLPLPGMDGSNVMTGVDFLLAQNLGQQPAMPAQVLVIGGGDVAYDVARTAVRLGAKKVVMVCRETRETMPATEEEIHEGTEEGIELHPGFTPKKVTAAGGKVSAVEFLKVELGEKDENGWPKVSEVPGTEFEVKAELVITAISQAPDYSGLEELKQDNGWTTNRGPAGRLNPEDKLWVGGDIVRRLGLVTQAFGDGRIAAEEMDAVLAGKAYKPAPKANVVSYKTMKLGFYKEAPRNEVTVLKPEERTKNFNGYVLGFDKNALLFEASRCMSCGSCFDCDTCWSYCGDGAVKKMPKGQHYNFILDKCIGCSKCADECPCSMIDMV</sequence>
<dbReference type="InterPro" id="IPR017896">
    <property type="entry name" value="4Fe4S_Fe-S-bd"/>
</dbReference>
<organism evidence="6 7">
    <name type="scientific">Candidatus Lambdaproteobacteria bacterium RIFOXYD2_FULL_56_26</name>
    <dbReference type="NCBI Taxonomy" id="1817773"/>
    <lineage>
        <taxon>Bacteria</taxon>
        <taxon>Pseudomonadati</taxon>
        <taxon>Pseudomonadota</taxon>
        <taxon>Candidatus Lambdaproteobacteria</taxon>
    </lineage>
</organism>
<dbReference type="Pfam" id="PF14691">
    <property type="entry name" value="Fer4_20"/>
    <property type="match status" value="1"/>
</dbReference>
<feature type="compositionally biased region" description="Polar residues" evidence="4">
    <location>
        <begin position="26"/>
        <end position="36"/>
    </location>
</feature>
<dbReference type="Gene3D" id="1.10.1060.10">
    <property type="entry name" value="Alpha-helical ferredoxin"/>
    <property type="match status" value="1"/>
</dbReference>
<evidence type="ECO:0000256" key="1">
    <source>
        <dbReference type="ARBA" id="ARBA00022723"/>
    </source>
</evidence>
<evidence type="ECO:0000256" key="4">
    <source>
        <dbReference type="SAM" id="MobiDB-lite"/>
    </source>
</evidence>
<dbReference type="PROSITE" id="PS51379">
    <property type="entry name" value="4FE4S_FER_2"/>
    <property type="match status" value="1"/>
</dbReference>
<dbReference type="Proteomes" id="UP000177583">
    <property type="component" value="Unassembled WGS sequence"/>
</dbReference>
<evidence type="ECO:0000256" key="3">
    <source>
        <dbReference type="ARBA" id="ARBA00023014"/>
    </source>
</evidence>
<dbReference type="SUPFAM" id="SSF51971">
    <property type="entry name" value="Nucleotide-binding domain"/>
    <property type="match status" value="1"/>
</dbReference>
<dbReference type="PROSITE" id="PS00198">
    <property type="entry name" value="4FE4S_FER_1"/>
    <property type="match status" value="1"/>
</dbReference>
<evidence type="ECO:0000313" key="7">
    <source>
        <dbReference type="Proteomes" id="UP000177583"/>
    </source>
</evidence>
<comment type="caution">
    <text evidence="6">The sequence shown here is derived from an EMBL/GenBank/DDBJ whole genome shotgun (WGS) entry which is preliminary data.</text>
</comment>
<keyword evidence="1" id="KW-0479">Metal-binding</keyword>
<dbReference type="InterPro" id="IPR036188">
    <property type="entry name" value="FAD/NAD-bd_sf"/>
</dbReference>